<keyword evidence="12" id="KW-1185">Reference proteome</keyword>
<gene>
    <name evidence="11" type="primary">Iars1</name>
    <name evidence="11" type="ORF">SNAT2548_LOCUS32630</name>
</gene>
<name>A0A812UFE8_9DINO</name>
<feature type="transmembrane region" description="Helical" evidence="9">
    <location>
        <begin position="328"/>
        <end position="347"/>
    </location>
</feature>
<protein>
    <recommendedName>
        <fullName evidence="1">isoleucine--tRNA ligase</fullName>
        <ecNumber evidence="1">6.1.1.5</ecNumber>
    </recommendedName>
    <alternativeName>
        <fullName evidence="7">Isoleucyl-tRNA synthetase</fullName>
    </alternativeName>
</protein>
<keyword evidence="4" id="KW-0067">ATP-binding</keyword>
<feature type="domain" description="Aminoacyl-tRNA synthetase class Ia" evidence="10">
    <location>
        <begin position="1"/>
        <end position="78"/>
    </location>
</feature>
<evidence type="ECO:0000256" key="1">
    <source>
        <dbReference type="ARBA" id="ARBA00013165"/>
    </source>
</evidence>
<evidence type="ECO:0000256" key="5">
    <source>
        <dbReference type="ARBA" id="ARBA00022917"/>
    </source>
</evidence>
<dbReference type="Pfam" id="PF00133">
    <property type="entry name" value="tRNA-synt_1"/>
    <property type="match status" value="1"/>
</dbReference>
<dbReference type="PANTHER" id="PTHR42780">
    <property type="entry name" value="SOLEUCYL-TRNA SYNTHETASE"/>
    <property type="match status" value="1"/>
</dbReference>
<keyword evidence="3" id="KW-0547">Nucleotide-binding</keyword>
<evidence type="ECO:0000256" key="9">
    <source>
        <dbReference type="SAM" id="Phobius"/>
    </source>
</evidence>
<dbReference type="AlphaFoldDB" id="A0A812UFE8"/>
<organism evidence="11 12">
    <name type="scientific">Symbiodinium natans</name>
    <dbReference type="NCBI Taxonomy" id="878477"/>
    <lineage>
        <taxon>Eukaryota</taxon>
        <taxon>Sar</taxon>
        <taxon>Alveolata</taxon>
        <taxon>Dinophyceae</taxon>
        <taxon>Suessiales</taxon>
        <taxon>Symbiodiniaceae</taxon>
        <taxon>Symbiodinium</taxon>
    </lineage>
</organism>
<reference evidence="11" key="1">
    <citation type="submission" date="2021-02" db="EMBL/GenBank/DDBJ databases">
        <authorList>
            <person name="Dougan E. K."/>
            <person name="Rhodes N."/>
            <person name="Thang M."/>
            <person name="Chan C."/>
        </authorList>
    </citation>
    <scope>NUCLEOTIDE SEQUENCE</scope>
</reference>
<evidence type="ECO:0000256" key="8">
    <source>
        <dbReference type="ARBA" id="ARBA00048359"/>
    </source>
</evidence>
<feature type="transmembrane region" description="Helical" evidence="9">
    <location>
        <begin position="303"/>
        <end position="322"/>
    </location>
</feature>
<evidence type="ECO:0000256" key="4">
    <source>
        <dbReference type="ARBA" id="ARBA00022840"/>
    </source>
</evidence>
<dbReference type="SUPFAM" id="SSF50677">
    <property type="entry name" value="ValRS/IleRS/LeuRS editing domain"/>
    <property type="match status" value="1"/>
</dbReference>
<evidence type="ECO:0000256" key="7">
    <source>
        <dbReference type="ARBA" id="ARBA00032665"/>
    </source>
</evidence>
<evidence type="ECO:0000256" key="3">
    <source>
        <dbReference type="ARBA" id="ARBA00022741"/>
    </source>
</evidence>
<dbReference type="OrthoDB" id="1706657at2759"/>
<dbReference type="PRINTS" id="PR00984">
    <property type="entry name" value="TRNASYNTHILE"/>
</dbReference>
<dbReference type="GO" id="GO:0005524">
    <property type="term" value="F:ATP binding"/>
    <property type="evidence" value="ECO:0007669"/>
    <property type="project" value="UniProtKB-KW"/>
</dbReference>
<dbReference type="GO" id="GO:0006428">
    <property type="term" value="P:isoleucyl-tRNA aminoacylation"/>
    <property type="evidence" value="ECO:0007669"/>
    <property type="project" value="InterPro"/>
</dbReference>
<comment type="caution">
    <text evidence="11">The sequence shown here is derived from an EMBL/GenBank/DDBJ whole genome shotgun (WGS) entry which is preliminary data.</text>
</comment>
<dbReference type="GO" id="GO:0004822">
    <property type="term" value="F:isoleucine-tRNA ligase activity"/>
    <property type="evidence" value="ECO:0007669"/>
    <property type="project" value="UniProtKB-EC"/>
</dbReference>
<sequence>MVYRAFRVMPYSTACATPLSNFEVSQNYKEVSDPSIIVQFKLKNEENSFVLAWTTTPWTLPSNVALCVNPELTYLQVENTSTHVKWIVGKDRWPWICSSIKKNAEKDFKILWSKQGKELKGLKYEPLFDYFKGKARDEAWQIVSDGYVSTEAGTCIVHQAPAFGEDDNRVCLGAGIIQKDGSGMVCPIDDDGRFTDEVPDFKGKHVKEADKDIKEKLKKEGKLVFNGTEVHNYPHCWRSDTPLIYRAVLVQSMLQIGVGQKPALIVIYTVLLPIALFTSWRLRYRLDDRFPHIWDDARASNSLQLAMYYAIVAFHLLPLLLWGSGQEAAESLVLNVGGYFGVFLILLDNHMFATLLITLYAAAAFLKALVARASFTEGLIHQSLLTIAWAGVARFVLYRVDRYPHLKKILQDSPPSRRERSCLWHFETLIDIVSHREGRKSLAKVLSVYRLRQDRKEGLIAQFFWMYYATTTCRLPKNILQRIFFFLDSSEPSFPVPAASLASAAVVSSLDATQSQGSVTSALTSVAFLRKRLLDTVFFSAD</sequence>
<evidence type="ECO:0000259" key="10">
    <source>
        <dbReference type="Pfam" id="PF00133"/>
    </source>
</evidence>
<evidence type="ECO:0000313" key="11">
    <source>
        <dbReference type="EMBL" id="CAE7572561.1"/>
    </source>
</evidence>
<dbReference type="InterPro" id="IPR002300">
    <property type="entry name" value="aa-tRNA-synth_Ia"/>
</dbReference>
<dbReference type="InterPro" id="IPR009008">
    <property type="entry name" value="Val/Leu/Ile-tRNA-synth_edit"/>
</dbReference>
<keyword evidence="9" id="KW-0812">Transmembrane</keyword>
<keyword evidence="5" id="KW-0648">Protein biosynthesis</keyword>
<evidence type="ECO:0000256" key="6">
    <source>
        <dbReference type="ARBA" id="ARBA00023146"/>
    </source>
</evidence>
<accession>A0A812UFE8</accession>
<dbReference type="GO" id="GO:0002161">
    <property type="term" value="F:aminoacyl-tRNA deacylase activity"/>
    <property type="evidence" value="ECO:0007669"/>
    <property type="project" value="InterPro"/>
</dbReference>
<feature type="transmembrane region" description="Helical" evidence="9">
    <location>
        <begin position="263"/>
        <end position="282"/>
    </location>
</feature>
<dbReference type="InterPro" id="IPR023586">
    <property type="entry name" value="Ile-tRNA-ligase_type2"/>
</dbReference>
<evidence type="ECO:0000256" key="2">
    <source>
        <dbReference type="ARBA" id="ARBA00022598"/>
    </source>
</evidence>
<dbReference type="Gene3D" id="3.90.740.10">
    <property type="entry name" value="Valyl/Leucyl/Isoleucyl-tRNA synthetase, editing domain"/>
    <property type="match status" value="1"/>
</dbReference>
<proteinExistence type="predicted"/>
<keyword evidence="9" id="KW-0472">Membrane</keyword>
<feature type="transmembrane region" description="Helical" evidence="9">
    <location>
        <begin position="354"/>
        <end position="373"/>
    </location>
</feature>
<dbReference type="SUPFAM" id="SSF52374">
    <property type="entry name" value="Nucleotidylyl transferase"/>
    <property type="match status" value="1"/>
</dbReference>
<evidence type="ECO:0000313" key="12">
    <source>
        <dbReference type="Proteomes" id="UP000604046"/>
    </source>
</evidence>
<keyword evidence="9" id="KW-1133">Transmembrane helix</keyword>
<keyword evidence="2" id="KW-0436">Ligase</keyword>
<comment type="catalytic activity">
    <reaction evidence="8">
        <text>tRNA(Ile) + L-isoleucine + ATP = L-isoleucyl-tRNA(Ile) + AMP + diphosphate</text>
        <dbReference type="Rhea" id="RHEA:11060"/>
        <dbReference type="Rhea" id="RHEA-COMP:9666"/>
        <dbReference type="Rhea" id="RHEA-COMP:9695"/>
        <dbReference type="ChEBI" id="CHEBI:30616"/>
        <dbReference type="ChEBI" id="CHEBI:33019"/>
        <dbReference type="ChEBI" id="CHEBI:58045"/>
        <dbReference type="ChEBI" id="CHEBI:78442"/>
        <dbReference type="ChEBI" id="CHEBI:78528"/>
        <dbReference type="ChEBI" id="CHEBI:456215"/>
        <dbReference type="EC" id="6.1.1.5"/>
    </reaction>
</comment>
<dbReference type="EMBL" id="CAJNDS010002718">
    <property type="protein sequence ID" value="CAE7572561.1"/>
    <property type="molecule type" value="Genomic_DNA"/>
</dbReference>
<dbReference type="Proteomes" id="UP000604046">
    <property type="component" value="Unassembled WGS sequence"/>
</dbReference>
<dbReference type="EC" id="6.1.1.5" evidence="1"/>
<feature type="transmembrane region" description="Helical" evidence="9">
    <location>
        <begin position="379"/>
        <end position="398"/>
    </location>
</feature>
<keyword evidence="6" id="KW-0030">Aminoacyl-tRNA synthetase</keyword>
<dbReference type="InterPro" id="IPR002301">
    <property type="entry name" value="Ile-tRNA-ligase"/>
</dbReference>
<dbReference type="PANTHER" id="PTHR42780:SF1">
    <property type="entry name" value="ISOLEUCINE--TRNA LIGASE, CYTOPLASMIC"/>
    <property type="match status" value="1"/>
</dbReference>